<evidence type="ECO:0000313" key="8">
    <source>
        <dbReference type="EMBL" id="ELT92200.1"/>
    </source>
</evidence>
<dbReference type="Gene3D" id="3.90.640.10">
    <property type="entry name" value="Actin, Chain A, domain 4"/>
    <property type="match status" value="1"/>
</dbReference>
<dbReference type="SUPFAM" id="SSF53067">
    <property type="entry name" value="Actin-like ATPase domain"/>
    <property type="match status" value="2"/>
</dbReference>
<dbReference type="InterPro" id="IPR043129">
    <property type="entry name" value="ATPase_NBD"/>
</dbReference>
<dbReference type="FunFam" id="3.30.30.30:FF:000002">
    <property type="entry name" value="Heat shock 70 kDa protein 4"/>
    <property type="match status" value="1"/>
</dbReference>
<feature type="compositionally biased region" description="Basic and acidic residues" evidence="7">
    <location>
        <begin position="771"/>
        <end position="785"/>
    </location>
</feature>
<proteinExistence type="inferred from homology"/>
<feature type="compositionally biased region" description="Basic and acidic residues" evidence="7">
    <location>
        <begin position="513"/>
        <end position="550"/>
    </location>
</feature>
<dbReference type="Gene3D" id="3.30.420.40">
    <property type="match status" value="2"/>
</dbReference>
<evidence type="ECO:0000256" key="7">
    <source>
        <dbReference type="SAM" id="MobiDB-lite"/>
    </source>
</evidence>
<dbReference type="Gene3D" id="2.60.34.10">
    <property type="entry name" value="Substrate Binding Domain Of DNAk, Chain A, domain 1"/>
    <property type="match status" value="1"/>
</dbReference>
<comment type="similarity">
    <text evidence="2">Belongs to the heat shock protein 70 family.</text>
</comment>
<evidence type="ECO:0000256" key="3">
    <source>
        <dbReference type="ARBA" id="ARBA00022490"/>
    </source>
</evidence>
<dbReference type="Gene3D" id="1.20.1270.10">
    <property type="match status" value="1"/>
</dbReference>
<keyword evidence="3" id="KW-0963">Cytoplasm</keyword>
<comment type="subcellular location">
    <subcellularLocation>
        <location evidence="1">Cytoplasm</location>
    </subcellularLocation>
</comment>
<dbReference type="InterPro" id="IPR029047">
    <property type="entry name" value="HSP70_peptide-bd_sf"/>
</dbReference>
<dbReference type="SUPFAM" id="SSF100934">
    <property type="entry name" value="Heat shock protein 70kD (HSP70), C-terminal subdomain"/>
    <property type="match status" value="2"/>
</dbReference>
<evidence type="ECO:0000256" key="2">
    <source>
        <dbReference type="ARBA" id="ARBA00007381"/>
    </source>
</evidence>
<feature type="region of interest" description="Disordered" evidence="7">
    <location>
        <begin position="762"/>
        <end position="822"/>
    </location>
</feature>
<sequence length="822" mass="93191">MSVVGIDFGYQTCFIAVARQGGIETVANDYSDRNTPACVLYGEKSRMMGMSAKGAIMSNIKNTIWGWKKLIGRPFNDPQVQKEKNFLPYQVVEGPCGQVGIKVQYLSEETTFTAEQVTATMFTKLKETASIGLKAKIVDCVISIPCYCTDTERRAMLDAAQMAGLNVLRLMNDTTAVALAYGIYKQDLPAVEEKPRNVIFVDMGHADLQLSACSFNKGKLKVLASTADPNLGGRDFDGVIVEHFAEEFKQRFKVDAKAKPRAMVRLFAECEKLKKLMSANSTEVPIDIECFMEDKDVSGRLDRTRFEEMAAPLLARIEQQMNAILDFANLKPADIYSVEVVGGSSRLPAFKNLVKTVFGLEANTTLNADEAVARGCALQCAILSPTFRVRDFSIQDAQPYPITLSWQGGIDEDSNDMEVFSRFHQIPFSKMLTFYRREPFTLHAKYNLRDIPYTVDTLGSFLIDKIAPSATGDSSKIKVKVRVNIHGIFTISNASLVEKIENEEEESMEVDQPAEKENEKKEDNKMEENKKNEENNEEEAEKKEDEESKEAKKKVKVKMIDLPIICQVPELSKEDLNLMIEKEAQMIMQDKLEKEKSDARNAVEEYVYEMRDKLGAQLQKFVLPQDRDSFMALLEATENWLYEDGEDCNKQVYLDKLAEMKKLGQPIVARFNEWTDRPKAFEELGKALQQYRKALDSYANGEDKYAHIEQAEVDKVIKCVGEKSKWWEVNLNACSKLQPHENAPVTPSLIRTQRESMISTCTPIMNKPKPKPKEEPPKEEKKEENLNDYFMLAEKEKTEEKKTENEAEVKAEEKGDPNMDLD</sequence>
<dbReference type="PANTHER" id="PTHR45639">
    <property type="entry name" value="HSC70CB, ISOFORM G-RELATED"/>
    <property type="match status" value="1"/>
</dbReference>
<dbReference type="FunCoup" id="R7TM86">
    <property type="interactions" value="2593"/>
</dbReference>
<dbReference type="FunFam" id="3.30.420.40:FF:000171">
    <property type="entry name" value="Heat shock 70 kDa protein 4"/>
    <property type="match status" value="1"/>
</dbReference>
<dbReference type="FunFam" id="3.90.640.10:FF:000004">
    <property type="entry name" value="Heat shock 70 kDa protein 4"/>
    <property type="match status" value="1"/>
</dbReference>
<dbReference type="GO" id="GO:0005524">
    <property type="term" value="F:ATP binding"/>
    <property type="evidence" value="ECO:0007669"/>
    <property type="project" value="UniProtKB-KW"/>
</dbReference>
<dbReference type="InterPro" id="IPR013126">
    <property type="entry name" value="Hsp_70_fam"/>
</dbReference>
<evidence type="ECO:0000256" key="4">
    <source>
        <dbReference type="ARBA" id="ARBA00022553"/>
    </source>
</evidence>
<dbReference type="AlphaFoldDB" id="R7TM86"/>
<reference evidence="10" key="1">
    <citation type="submission" date="2012-12" db="EMBL/GenBank/DDBJ databases">
        <authorList>
            <person name="Hellsten U."/>
            <person name="Grimwood J."/>
            <person name="Chapman J.A."/>
            <person name="Shapiro H."/>
            <person name="Aerts A."/>
            <person name="Otillar R.P."/>
            <person name="Terry A.Y."/>
            <person name="Boore J.L."/>
            <person name="Simakov O."/>
            <person name="Marletaz F."/>
            <person name="Cho S.-J."/>
            <person name="Edsinger-Gonzales E."/>
            <person name="Havlak P."/>
            <person name="Kuo D.-H."/>
            <person name="Larsson T."/>
            <person name="Lv J."/>
            <person name="Arendt D."/>
            <person name="Savage R."/>
            <person name="Osoegawa K."/>
            <person name="de Jong P."/>
            <person name="Lindberg D.R."/>
            <person name="Seaver E.C."/>
            <person name="Weisblat D.A."/>
            <person name="Putnam N.H."/>
            <person name="Grigoriev I.V."/>
            <person name="Rokhsar D.S."/>
        </authorList>
    </citation>
    <scope>NUCLEOTIDE SEQUENCE</scope>
    <source>
        <strain evidence="10">I ESC-2004</strain>
    </source>
</reference>
<gene>
    <name evidence="8" type="ORF">CAPTEDRAFT_221226</name>
</gene>
<dbReference type="STRING" id="283909.R7TM86"/>
<dbReference type="FunFam" id="3.30.420.40:FF:000767">
    <property type="entry name" value="Heat shock protein 70 (HSP70)-4, putative"/>
    <property type="match status" value="1"/>
</dbReference>
<protein>
    <submittedName>
        <fullName evidence="8 9">Uncharacterized protein</fullName>
    </submittedName>
</protein>
<dbReference type="GO" id="GO:0140662">
    <property type="term" value="F:ATP-dependent protein folding chaperone"/>
    <property type="evidence" value="ECO:0007669"/>
    <property type="project" value="InterPro"/>
</dbReference>
<dbReference type="FunFam" id="1.20.1270.10:FF:000002">
    <property type="entry name" value="Heat shock 70 kDa protein 4"/>
    <property type="match status" value="1"/>
</dbReference>
<accession>R7TM86</accession>
<feature type="compositionally biased region" description="Basic and acidic residues" evidence="7">
    <location>
        <begin position="793"/>
        <end position="822"/>
    </location>
</feature>
<dbReference type="GO" id="GO:0005634">
    <property type="term" value="C:nucleus"/>
    <property type="evidence" value="ECO:0007669"/>
    <property type="project" value="TreeGrafter"/>
</dbReference>
<keyword evidence="10" id="KW-1185">Reference proteome</keyword>
<keyword evidence="5" id="KW-0547">Nucleotide-binding</keyword>
<dbReference type="CDD" id="cd10228">
    <property type="entry name" value="ASKHA_NBD_HSP70_HSPA4_like"/>
    <property type="match status" value="1"/>
</dbReference>
<evidence type="ECO:0000313" key="10">
    <source>
        <dbReference type="Proteomes" id="UP000014760"/>
    </source>
</evidence>
<evidence type="ECO:0000256" key="6">
    <source>
        <dbReference type="ARBA" id="ARBA00022840"/>
    </source>
</evidence>
<dbReference type="Proteomes" id="UP000014760">
    <property type="component" value="Unassembled WGS sequence"/>
</dbReference>
<dbReference type="EMBL" id="AMQN01013445">
    <property type="status" value="NOT_ANNOTATED_CDS"/>
    <property type="molecule type" value="Genomic_DNA"/>
</dbReference>
<dbReference type="PRINTS" id="PR00301">
    <property type="entry name" value="HEATSHOCK70"/>
</dbReference>
<dbReference type="InterPro" id="IPR029048">
    <property type="entry name" value="HSP70_C_sf"/>
</dbReference>
<dbReference type="EnsemblMetazoa" id="CapteT221226">
    <property type="protein sequence ID" value="CapteP221226"/>
    <property type="gene ID" value="CapteG221226"/>
</dbReference>
<evidence type="ECO:0000313" key="9">
    <source>
        <dbReference type="EnsemblMetazoa" id="CapteP221226"/>
    </source>
</evidence>
<evidence type="ECO:0000256" key="1">
    <source>
        <dbReference type="ARBA" id="ARBA00004496"/>
    </source>
</evidence>
<evidence type="ECO:0000256" key="5">
    <source>
        <dbReference type="ARBA" id="ARBA00022741"/>
    </source>
</evidence>
<keyword evidence="6" id="KW-0067">ATP-binding</keyword>
<dbReference type="Pfam" id="PF00012">
    <property type="entry name" value="HSP70"/>
    <property type="match status" value="1"/>
</dbReference>
<dbReference type="FunFam" id="3.30.420.40:FF:000495">
    <property type="entry name" value="Heat shock protein 4b"/>
    <property type="match status" value="1"/>
</dbReference>
<organism evidence="8">
    <name type="scientific">Capitella teleta</name>
    <name type="common">Polychaete worm</name>
    <dbReference type="NCBI Taxonomy" id="283909"/>
    <lineage>
        <taxon>Eukaryota</taxon>
        <taxon>Metazoa</taxon>
        <taxon>Spiralia</taxon>
        <taxon>Lophotrochozoa</taxon>
        <taxon>Annelida</taxon>
        <taxon>Polychaeta</taxon>
        <taxon>Sedentaria</taxon>
        <taxon>Scolecida</taxon>
        <taxon>Capitellidae</taxon>
        <taxon>Capitella</taxon>
    </lineage>
</organism>
<dbReference type="HOGENOM" id="CLU_005965_5_1_1"/>
<reference evidence="8 10" key="2">
    <citation type="journal article" date="2013" name="Nature">
        <title>Insights into bilaterian evolution from three spiralian genomes.</title>
        <authorList>
            <person name="Simakov O."/>
            <person name="Marletaz F."/>
            <person name="Cho S.J."/>
            <person name="Edsinger-Gonzales E."/>
            <person name="Havlak P."/>
            <person name="Hellsten U."/>
            <person name="Kuo D.H."/>
            <person name="Larsson T."/>
            <person name="Lv J."/>
            <person name="Arendt D."/>
            <person name="Savage R."/>
            <person name="Osoegawa K."/>
            <person name="de Jong P."/>
            <person name="Grimwood J."/>
            <person name="Chapman J.A."/>
            <person name="Shapiro H."/>
            <person name="Aerts A."/>
            <person name="Otillar R.P."/>
            <person name="Terry A.Y."/>
            <person name="Boore J.L."/>
            <person name="Grigoriev I.V."/>
            <person name="Lindberg D.R."/>
            <person name="Seaver E.C."/>
            <person name="Weisblat D.A."/>
            <person name="Putnam N.H."/>
            <person name="Rokhsar D.S."/>
        </authorList>
    </citation>
    <scope>NUCLEOTIDE SEQUENCE</scope>
    <source>
        <strain evidence="8 10">I ESC-2004</strain>
    </source>
</reference>
<keyword evidence="4" id="KW-0597">Phosphoprotein</keyword>
<dbReference type="OMA" id="WEQSPEI"/>
<name>R7TM86_CAPTE</name>
<dbReference type="EMBL" id="KB310228">
    <property type="protein sequence ID" value="ELT92200.1"/>
    <property type="molecule type" value="Genomic_DNA"/>
</dbReference>
<dbReference type="OrthoDB" id="434160at2759"/>
<dbReference type="SUPFAM" id="SSF100920">
    <property type="entry name" value="Heat shock protein 70kD (HSP70), peptide-binding domain"/>
    <property type="match status" value="1"/>
</dbReference>
<feature type="region of interest" description="Disordered" evidence="7">
    <location>
        <begin position="502"/>
        <end position="551"/>
    </location>
</feature>
<reference evidence="9" key="3">
    <citation type="submission" date="2015-06" db="UniProtKB">
        <authorList>
            <consortium name="EnsemblMetazoa"/>
        </authorList>
    </citation>
    <scope>IDENTIFICATION</scope>
</reference>
<dbReference type="GO" id="GO:0005829">
    <property type="term" value="C:cytosol"/>
    <property type="evidence" value="ECO:0007669"/>
    <property type="project" value="TreeGrafter"/>
</dbReference>
<dbReference type="PANTHER" id="PTHR45639:SF4">
    <property type="entry name" value="HSC70CB, ISOFORM G"/>
    <property type="match status" value="1"/>
</dbReference>
<dbReference type="Gene3D" id="3.30.30.30">
    <property type="match status" value="1"/>
</dbReference>